<feature type="binding site" evidence="8">
    <location>
        <position position="293"/>
    </location>
    <ligand>
        <name>a divalent metal cation</name>
        <dbReference type="ChEBI" id="CHEBI:60240"/>
        <label>2</label>
        <note>catalytic</note>
    </ligand>
</feature>
<dbReference type="InterPro" id="IPR028595">
    <property type="entry name" value="MetAP_archaeal"/>
</dbReference>
<comment type="subunit">
    <text evidence="8">Monomer.</text>
</comment>
<evidence type="ECO:0000313" key="11">
    <source>
        <dbReference type="EMBL" id="HIQ30041.1"/>
    </source>
</evidence>
<dbReference type="InterPro" id="IPR036005">
    <property type="entry name" value="Creatinase/aminopeptidase-like"/>
</dbReference>
<feature type="binding site" evidence="8">
    <location>
        <position position="197"/>
    </location>
    <ligand>
        <name>a divalent metal cation</name>
        <dbReference type="ChEBI" id="CHEBI:60240"/>
        <label>2</label>
        <note>catalytic</note>
    </ligand>
</feature>
<comment type="similarity">
    <text evidence="8">Belongs to the peptidase M24A family. Methionine aminopeptidase archaeal type 2 subfamily.</text>
</comment>
<gene>
    <name evidence="8" type="primary">map</name>
    <name evidence="11" type="ORF">EYH45_05700</name>
</gene>
<dbReference type="InterPro" id="IPR036388">
    <property type="entry name" value="WH-like_DNA-bd_sf"/>
</dbReference>
<dbReference type="GO" id="GO:0005737">
    <property type="term" value="C:cytoplasm"/>
    <property type="evidence" value="ECO:0007669"/>
    <property type="project" value="TreeGrafter"/>
</dbReference>
<comment type="cofactor">
    <cofactor evidence="2">
        <name>Mn(2+)</name>
        <dbReference type="ChEBI" id="CHEBI:29035"/>
    </cofactor>
</comment>
<comment type="catalytic activity">
    <reaction evidence="1 8 9">
        <text>Release of N-terminal amino acids, preferentially methionine, from peptides and arylamides.</text>
        <dbReference type="EC" id="3.4.11.18"/>
    </reaction>
</comment>
<dbReference type="SUPFAM" id="SSF46785">
    <property type="entry name" value="Winged helix' DNA-binding domain"/>
    <property type="match status" value="1"/>
</dbReference>
<keyword evidence="6 8" id="KW-0479">Metal-binding</keyword>
<feature type="binding site" evidence="8">
    <location>
        <position position="104"/>
    </location>
    <ligand>
        <name>a divalent metal cation</name>
        <dbReference type="ChEBI" id="CHEBI:60240"/>
        <label>1</label>
    </ligand>
</feature>
<evidence type="ECO:0000256" key="2">
    <source>
        <dbReference type="ARBA" id="ARBA00001936"/>
    </source>
</evidence>
<evidence type="ECO:0000256" key="8">
    <source>
        <dbReference type="HAMAP-Rule" id="MF_01975"/>
    </source>
</evidence>
<feature type="binding site" evidence="8">
    <location>
        <position position="93"/>
    </location>
    <ligand>
        <name>a divalent metal cation</name>
        <dbReference type="ChEBI" id="CHEBI:60240"/>
        <label>1</label>
    </ligand>
</feature>
<keyword evidence="7 8" id="KW-0378">Hydrolase</keyword>
<evidence type="ECO:0000256" key="6">
    <source>
        <dbReference type="ARBA" id="ARBA00022723"/>
    </source>
</evidence>
<reference evidence="11" key="1">
    <citation type="journal article" date="2020" name="ISME J.">
        <title>Gammaproteobacteria mediating utilization of methyl-, sulfur- and petroleum organic compounds in deep ocean hydrothermal plumes.</title>
        <authorList>
            <person name="Zhou Z."/>
            <person name="Liu Y."/>
            <person name="Pan J."/>
            <person name="Cron B.R."/>
            <person name="Toner B.M."/>
            <person name="Anantharaman K."/>
            <person name="Breier J.A."/>
            <person name="Dick G.J."/>
            <person name="Li M."/>
        </authorList>
    </citation>
    <scope>NUCLEOTIDE SEQUENCE</scope>
    <source>
        <strain evidence="11">SZUA-1515</strain>
    </source>
</reference>
<dbReference type="Pfam" id="PF00557">
    <property type="entry name" value="Peptidase_M24"/>
    <property type="match status" value="1"/>
</dbReference>
<dbReference type="Gene3D" id="3.90.230.10">
    <property type="entry name" value="Creatinase/methionine aminopeptidase superfamily"/>
    <property type="match status" value="1"/>
</dbReference>
<evidence type="ECO:0000256" key="1">
    <source>
        <dbReference type="ARBA" id="ARBA00000294"/>
    </source>
</evidence>
<sequence length="307" mass="33171">MYRHTHLVSGALIPEELFKAGEVAKAVKEEVYRLVRPGASVYELAERVERIIAEKGARPAFPCNVSIGHVAAHYTPSPGDSSTIPAGSVVKVDIGVEVDGYIADTAVTVADSPVGEALRNAAEEALKAALRVIRDGVKASEVGNVVYSVASRYGFKPIRNLTGHEVARYNLHAGVSIPNVPSMNSSRLLKGRTYAIEPFITLREGAGEVVESGEVTIFRYEHRPKALKGVSAKEAELLNLLAQRFKGLPHSTRWIADMGGEYLALHERLVKTGRIHGYPVLVERLGKPVAQAEHTIVVESDGVVVLT</sequence>
<evidence type="ECO:0000313" key="12">
    <source>
        <dbReference type="Proteomes" id="UP000608579"/>
    </source>
</evidence>
<feature type="binding site" evidence="8">
    <location>
        <position position="172"/>
    </location>
    <ligand>
        <name>substrate</name>
    </ligand>
</feature>
<dbReference type="InterPro" id="IPR036390">
    <property type="entry name" value="WH_DNA-bd_sf"/>
</dbReference>
<dbReference type="InterPro" id="IPR001714">
    <property type="entry name" value="Pept_M24_MAP"/>
</dbReference>
<dbReference type="GO" id="GO:0006508">
    <property type="term" value="P:proteolysis"/>
    <property type="evidence" value="ECO:0007669"/>
    <property type="project" value="UniProtKB-KW"/>
</dbReference>
<feature type="binding site" evidence="8">
    <location>
        <position position="73"/>
    </location>
    <ligand>
        <name>substrate</name>
    </ligand>
</feature>
<dbReference type="InterPro" id="IPR000994">
    <property type="entry name" value="Pept_M24"/>
</dbReference>
<feature type="domain" description="Peptidase M24" evidence="10">
    <location>
        <begin position="17"/>
        <end position="207"/>
    </location>
</feature>
<evidence type="ECO:0000256" key="4">
    <source>
        <dbReference type="ARBA" id="ARBA00022438"/>
    </source>
</evidence>
<dbReference type="HAMAP" id="MF_01975">
    <property type="entry name" value="MetAP_2_arc"/>
    <property type="match status" value="1"/>
</dbReference>
<dbReference type="NCBIfam" id="TIGR00501">
    <property type="entry name" value="met_pdase_II"/>
    <property type="match status" value="1"/>
</dbReference>
<dbReference type="GO" id="GO:0004239">
    <property type="term" value="F:initiator methionyl aminopeptidase activity"/>
    <property type="evidence" value="ECO:0007669"/>
    <property type="project" value="UniProtKB-UniRule"/>
</dbReference>
<feature type="binding site" evidence="8">
    <location>
        <position position="293"/>
    </location>
    <ligand>
        <name>a divalent metal cation</name>
        <dbReference type="ChEBI" id="CHEBI:60240"/>
        <label>1</label>
    </ligand>
</feature>
<comment type="cofactor">
    <cofactor evidence="3">
        <name>Fe(2+)</name>
        <dbReference type="ChEBI" id="CHEBI:29033"/>
    </cofactor>
</comment>
<accession>A0A832ZWB8</accession>
<dbReference type="SUPFAM" id="SSF55920">
    <property type="entry name" value="Creatinase/aminopeptidase"/>
    <property type="match status" value="1"/>
</dbReference>
<dbReference type="Proteomes" id="UP000608579">
    <property type="component" value="Unassembled WGS sequence"/>
</dbReference>
<keyword evidence="5 8" id="KW-0645">Protease</keyword>
<organism evidence="11 12">
    <name type="scientific">Caldiarchaeum subterraneum</name>
    <dbReference type="NCBI Taxonomy" id="311458"/>
    <lineage>
        <taxon>Archaea</taxon>
        <taxon>Nitrososphaerota</taxon>
        <taxon>Candidatus Caldarchaeales</taxon>
        <taxon>Candidatus Caldarchaeaceae</taxon>
        <taxon>Candidatus Caldarchaeum</taxon>
    </lineage>
</organism>
<dbReference type="InterPro" id="IPR050247">
    <property type="entry name" value="Met_Aminopeptidase_Type2"/>
</dbReference>
<protein>
    <recommendedName>
        <fullName evidence="8 9">Methionine aminopeptidase</fullName>
        <shortName evidence="8">MAP</shortName>
        <shortName evidence="8">MetAP</shortName>
        <ecNumber evidence="8 9">3.4.11.18</ecNumber>
    </recommendedName>
    <alternativeName>
        <fullName evidence="8">Peptidase M</fullName>
    </alternativeName>
</protein>
<evidence type="ECO:0000256" key="7">
    <source>
        <dbReference type="ARBA" id="ARBA00022801"/>
    </source>
</evidence>
<dbReference type="Gene3D" id="1.10.10.10">
    <property type="entry name" value="Winged helix-like DNA-binding domain superfamily/Winged helix DNA-binding domain"/>
    <property type="match status" value="1"/>
</dbReference>
<dbReference type="EMBL" id="DQVM01000111">
    <property type="protein sequence ID" value="HIQ30041.1"/>
    <property type="molecule type" value="Genomic_DNA"/>
</dbReference>
<comment type="caution">
    <text evidence="11">The sequence shown here is derived from an EMBL/GenBank/DDBJ whole genome shotgun (WGS) entry which is preliminary data.</text>
</comment>
<dbReference type="GO" id="GO:0046872">
    <property type="term" value="F:metal ion binding"/>
    <property type="evidence" value="ECO:0007669"/>
    <property type="project" value="UniProtKB-UniRule"/>
</dbReference>
<evidence type="ECO:0000256" key="5">
    <source>
        <dbReference type="ARBA" id="ARBA00022670"/>
    </source>
</evidence>
<comment type="function">
    <text evidence="8 9">Removes the N-terminal methionine from nascent proteins. The N-terminal methionine is often cleaved when the second residue in the primary sequence is small and uncharged (Met-Ala-, Cys, Gly, Pro, Ser, Thr, or Val).</text>
</comment>
<evidence type="ECO:0000259" key="10">
    <source>
        <dbReference type="Pfam" id="PF00557"/>
    </source>
</evidence>
<dbReference type="PANTHER" id="PTHR45777:SF2">
    <property type="entry name" value="METHIONINE AMINOPEPTIDASE 2"/>
    <property type="match status" value="1"/>
</dbReference>
<dbReference type="PRINTS" id="PR00599">
    <property type="entry name" value="MAPEPTIDASE"/>
</dbReference>
<proteinExistence type="inferred from homology"/>
<comment type="cofactor">
    <cofactor evidence="8">
        <name>Co(2+)</name>
        <dbReference type="ChEBI" id="CHEBI:48828"/>
    </cofactor>
    <cofactor evidence="8">
        <name>Zn(2+)</name>
        <dbReference type="ChEBI" id="CHEBI:29105"/>
    </cofactor>
    <cofactor evidence="8">
        <name>Mn(2+)</name>
        <dbReference type="ChEBI" id="CHEBI:29035"/>
    </cofactor>
    <cofactor evidence="8">
        <name>Fe(2+)</name>
        <dbReference type="ChEBI" id="CHEBI:29033"/>
    </cofactor>
    <text evidence="8">Binds 2 divalent metal cations per subunit. Has a high-affinity and a low affinity metal-binding site. The true nature of the physiological cofactor is under debate. The enzyme is active with cobalt, zinc, manganese or divalent iron ions. Most likely, methionine aminopeptidases function as mononuclear Fe(2+)-metalloproteases under physiological conditions, and the catalytically relevant metal-binding site has been assigned to the histidine-containing high-affinity site.</text>
</comment>
<keyword evidence="4 8" id="KW-0031">Aminopeptidase</keyword>
<dbReference type="EC" id="3.4.11.18" evidence="8 9"/>
<dbReference type="AlphaFoldDB" id="A0A832ZWB8"/>
<dbReference type="InterPro" id="IPR002468">
    <property type="entry name" value="Pept_M24A_MAP2"/>
</dbReference>
<evidence type="ECO:0000256" key="9">
    <source>
        <dbReference type="RuleBase" id="RU003653"/>
    </source>
</evidence>
<feature type="binding site" evidence="8">
    <location>
        <position position="104"/>
    </location>
    <ligand>
        <name>a divalent metal cation</name>
        <dbReference type="ChEBI" id="CHEBI:60240"/>
        <label>2</label>
        <note>catalytic</note>
    </ligand>
</feature>
<evidence type="ECO:0000256" key="3">
    <source>
        <dbReference type="ARBA" id="ARBA00001954"/>
    </source>
</evidence>
<dbReference type="PANTHER" id="PTHR45777">
    <property type="entry name" value="METHIONINE AMINOPEPTIDASE 2"/>
    <property type="match status" value="1"/>
</dbReference>
<feature type="binding site" evidence="8">
    <location>
        <position position="164"/>
    </location>
    <ligand>
        <name>a divalent metal cation</name>
        <dbReference type="ChEBI" id="CHEBI:60240"/>
        <label>2</label>
        <note>catalytic</note>
    </ligand>
</feature>
<name>A0A832ZWB8_CALS0</name>
<dbReference type="GO" id="GO:0070006">
    <property type="term" value="F:metalloaminopeptidase activity"/>
    <property type="evidence" value="ECO:0007669"/>
    <property type="project" value="UniProtKB-UniRule"/>
</dbReference>